<dbReference type="STRING" id="1122934.SAMN02745691_00900"/>
<name>A0A1M6E9K8_9FIRM</name>
<dbReference type="Gene3D" id="3.90.550.10">
    <property type="entry name" value="Spore Coat Polysaccharide Biosynthesis Protein SpsA, Chain A"/>
    <property type="match status" value="1"/>
</dbReference>
<dbReference type="SUPFAM" id="SSF53448">
    <property type="entry name" value="Nucleotide-diphospho-sugar transferases"/>
    <property type="match status" value="1"/>
</dbReference>
<sequence length="459" mass="53670">MKIVSFTMVNNESEIIESFIRYNYNFVDHMVIIDNGCTDSTIEIINRLISEGYNITVHDESLEAYNQFRLDNKYLRKTIDELKPDIILPLDSDEFLTGNENPRRILEKLALDRIYYIHWQWFVMTDKDDQDEVFVPRKMNYCFSKPAWNYSDGTPVTKAIIPAKYFDEMKLTLSMGHHTVFGNDKVEIKEIDNLRLAHYRAISELQLVSKTSCYTMRDIATMENNFETAQRTNQMAMIERGENMRTTAVEASYGGYEGEVIYNPIDLSFCKPETINMKYAALAKESLVKRVIKTGQEMAVRAYNSEREKREKAFLKPIVVWMDGIRGKECIFPNPSNKITILAELFNVRGYLTTCQEIKFLKANYRLIVTPDVVKFLPHQYIVLPNTVIFEEVKEQLVNIGIDQKKIISVRDYEKKLGIIKMMYCYIRLVPSVTKRVYAYFKRNGIKTTVNKIKSRVRK</sequence>
<keyword evidence="1" id="KW-0808">Transferase</keyword>
<dbReference type="AlphaFoldDB" id="A0A1M6E9K8"/>
<keyword evidence="2" id="KW-1185">Reference proteome</keyword>
<dbReference type="CDD" id="cd00761">
    <property type="entry name" value="Glyco_tranf_GTA_type"/>
    <property type="match status" value="1"/>
</dbReference>
<dbReference type="Pfam" id="PF13704">
    <property type="entry name" value="Glyco_tranf_2_4"/>
    <property type="match status" value="1"/>
</dbReference>
<evidence type="ECO:0000313" key="2">
    <source>
        <dbReference type="Proteomes" id="UP000184342"/>
    </source>
</evidence>
<dbReference type="RefSeq" id="WP_073993156.1">
    <property type="nucleotide sequence ID" value="NZ_FQYT01000007.1"/>
</dbReference>
<protein>
    <submittedName>
        <fullName evidence="1">Glycosyl transferase family 2</fullName>
    </submittedName>
</protein>
<dbReference type="OrthoDB" id="9815923at2"/>
<proteinExistence type="predicted"/>
<reference evidence="1 2" key="1">
    <citation type="submission" date="2016-11" db="EMBL/GenBank/DDBJ databases">
        <authorList>
            <person name="Jaros S."/>
            <person name="Januszkiewicz K."/>
            <person name="Wedrychowicz H."/>
        </authorList>
    </citation>
    <scope>NUCLEOTIDE SEQUENCE [LARGE SCALE GENOMIC DNA]</scope>
    <source>
        <strain evidence="1 2">DSM 15970</strain>
    </source>
</reference>
<evidence type="ECO:0000313" key="1">
    <source>
        <dbReference type="EMBL" id="SHI82152.1"/>
    </source>
</evidence>
<dbReference type="Proteomes" id="UP000184342">
    <property type="component" value="Unassembled WGS sequence"/>
</dbReference>
<accession>A0A1M6E9K8</accession>
<dbReference type="EMBL" id="FQYT01000007">
    <property type="protein sequence ID" value="SHI82152.1"/>
    <property type="molecule type" value="Genomic_DNA"/>
</dbReference>
<dbReference type="InterPro" id="IPR029044">
    <property type="entry name" value="Nucleotide-diphossugar_trans"/>
</dbReference>
<dbReference type="GO" id="GO:0016740">
    <property type="term" value="F:transferase activity"/>
    <property type="evidence" value="ECO:0007669"/>
    <property type="project" value="UniProtKB-KW"/>
</dbReference>
<organism evidence="1 2">
    <name type="scientific">Parasporobacterium paucivorans DSM 15970</name>
    <dbReference type="NCBI Taxonomy" id="1122934"/>
    <lineage>
        <taxon>Bacteria</taxon>
        <taxon>Bacillati</taxon>
        <taxon>Bacillota</taxon>
        <taxon>Clostridia</taxon>
        <taxon>Lachnospirales</taxon>
        <taxon>Lachnospiraceae</taxon>
        <taxon>Parasporobacterium</taxon>
    </lineage>
</organism>
<gene>
    <name evidence="1" type="ORF">SAMN02745691_00900</name>
</gene>